<evidence type="ECO:0000256" key="1">
    <source>
        <dbReference type="ARBA" id="ARBA00022679"/>
    </source>
</evidence>
<dbReference type="InterPro" id="IPR016181">
    <property type="entry name" value="Acyl_CoA_acyltransferase"/>
</dbReference>
<feature type="domain" description="N-acetyltransferase" evidence="3">
    <location>
        <begin position="1"/>
        <end position="146"/>
    </location>
</feature>
<gene>
    <name evidence="4" type="ORF">GNLVRS02_ARAD1A09680g</name>
</gene>
<sequence length="146" mass="17404">MVVRVIEKKDKQVWVDLFKKYLAFYKTSLPEENINTTWDRFFDDKEPVYAAVAEVEGKVIGFVTWVYHRSTWAITPVIYLHDLYVDEDVRLKGIGRLLIEHVYADAEKNGVKKVYWHTQHFNHRAQLLYTKVATKNDFVSYQKLFQ</sequence>
<reference evidence="4" key="2">
    <citation type="submission" date="2014-06" db="EMBL/GenBank/DDBJ databases">
        <title>The complete genome of Blastobotrys (Arxula) adeninivorans LS3 - a yeast of biotechnological interest.</title>
        <authorList>
            <person name="Kunze G."/>
            <person name="Gaillardin C."/>
            <person name="Czernicka M."/>
            <person name="Durrens P."/>
            <person name="Martin T."/>
            <person name="Boer E."/>
            <person name="Gabaldon T."/>
            <person name="Cruz J."/>
            <person name="Talla E."/>
            <person name="Marck C."/>
            <person name="Goffeau A."/>
            <person name="Barbe V."/>
            <person name="Baret P."/>
            <person name="Baronian K."/>
            <person name="Beier S."/>
            <person name="Bleykasten C."/>
            <person name="Bode R."/>
            <person name="Casaregola S."/>
            <person name="Despons L."/>
            <person name="Fairhead C."/>
            <person name="Giersberg M."/>
            <person name="Gierski P."/>
            <person name="Hahnel U."/>
            <person name="Hartmann A."/>
            <person name="Jankowska D."/>
            <person name="Jubin C."/>
            <person name="Jung P."/>
            <person name="Lafontaine I."/>
            <person name="Leh-Louis V."/>
            <person name="Lemaire M."/>
            <person name="Marcet-Houben M."/>
            <person name="Mascher M."/>
            <person name="Morel G."/>
            <person name="Richard G.-F."/>
            <person name="Riechen J."/>
            <person name="Sacerdot C."/>
            <person name="Sarkar A."/>
            <person name="Savel G."/>
            <person name="Schacherer J."/>
            <person name="Sherman D."/>
            <person name="Straub M.-L."/>
            <person name="Stein N."/>
            <person name="Thierry A."/>
            <person name="Trautwein-Schult A."/>
            <person name="Westhof E."/>
            <person name="Worch S."/>
            <person name="Dujon B."/>
            <person name="Souciet J.-L."/>
            <person name="Wincker P."/>
            <person name="Scholz U."/>
            <person name="Neuveglise N."/>
        </authorList>
    </citation>
    <scope>NUCLEOTIDE SEQUENCE</scope>
    <source>
        <strain evidence="4">LS3</strain>
    </source>
</reference>
<dbReference type="AlphaFoldDB" id="A0A060T2M4"/>
<dbReference type="PhylomeDB" id="A0A060T2M4"/>
<dbReference type="PROSITE" id="PS51186">
    <property type="entry name" value="GNAT"/>
    <property type="match status" value="1"/>
</dbReference>
<dbReference type="GO" id="GO:0008080">
    <property type="term" value="F:N-acetyltransferase activity"/>
    <property type="evidence" value="ECO:0007669"/>
    <property type="project" value="TreeGrafter"/>
</dbReference>
<organism evidence="4">
    <name type="scientific">Blastobotrys adeninivorans</name>
    <name type="common">Yeast</name>
    <name type="synonym">Arxula adeninivorans</name>
    <dbReference type="NCBI Taxonomy" id="409370"/>
    <lineage>
        <taxon>Eukaryota</taxon>
        <taxon>Fungi</taxon>
        <taxon>Dikarya</taxon>
        <taxon>Ascomycota</taxon>
        <taxon>Saccharomycotina</taxon>
        <taxon>Dipodascomycetes</taxon>
        <taxon>Dipodascales</taxon>
        <taxon>Trichomonascaceae</taxon>
        <taxon>Blastobotrys</taxon>
    </lineage>
</organism>
<name>A0A060T2M4_BLAAD</name>
<evidence type="ECO:0000313" key="4">
    <source>
        <dbReference type="EMBL" id="CDP33451.1"/>
    </source>
</evidence>
<dbReference type="Gene3D" id="3.40.630.30">
    <property type="match status" value="1"/>
</dbReference>
<dbReference type="Pfam" id="PF00583">
    <property type="entry name" value="Acetyltransf_1"/>
    <property type="match status" value="1"/>
</dbReference>
<keyword evidence="1" id="KW-0808">Transferase</keyword>
<dbReference type="CDD" id="cd04301">
    <property type="entry name" value="NAT_SF"/>
    <property type="match status" value="1"/>
</dbReference>
<accession>A0A060T2M4</accession>
<dbReference type="SUPFAM" id="SSF55729">
    <property type="entry name" value="Acyl-CoA N-acyltransferases (Nat)"/>
    <property type="match status" value="1"/>
</dbReference>
<reference evidence="4" key="1">
    <citation type="submission" date="2014-02" db="EMBL/GenBank/DDBJ databases">
        <authorList>
            <person name="Genoscope - CEA"/>
        </authorList>
    </citation>
    <scope>NUCLEOTIDE SEQUENCE</scope>
    <source>
        <strain evidence="4">LS3</strain>
    </source>
</reference>
<keyword evidence="2" id="KW-0012">Acyltransferase</keyword>
<dbReference type="InterPro" id="IPR000182">
    <property type="entry name" value="GNAT_dom"/>
</dbReference>
<dbReference type="EMBL" id="HG937691">
    <property type="protein sequence ID" value="CDP33451.1"/>
    <property type="molecule type" value="Genomic_DNA"/>
</dbReference>
<evidence type="ECO:0000259" key="3">
    <source>
        <dbReference type="PROSITE" id="PS51186"/>
    </source>
</evidence>
<dbReference type="InterPro" id="IPR051016">
    <property type="entry name" value="Diverse_Substrate_AcTransf"/>
</dbReference>
<dbReference type="PANTHER" id="PTHR10545">
    <property type="entry name" value="DIAMINE N-ACETYLTRANSFERASE"/>
    <property type="match status" value="1"/>
</dbReference>
<dbReference type="GO" id="GO:0005737">
    <property type="term" value="C:cytoplasm"/>
    <property type="evidence" value="ECO:0007669"/>
    <property type="project" value="TreeGrafter"/>
</dbReference>
<dbReference type="PANTHER" id="PTHR10545:SF29">
    <property type="entry name" value="GH14572P-RELATED"/>
    <property type="match status" value="1"/>
</dbReference>
<evidence type="ECO:0000256" key="2">
    <source>
        <dbReference type="ARBA" id="ARBA00023315"/>
    </source>
</evidence>
<protein>
    <submittedName>
        <fullName evidence="4">ARAD1A09680p</fullName>
    </submittedName>
</protein>
<proteinExistence type="predicted"/>